<feature type="region of interest" description="Disordered" evidence="1">
    <location>
        <begin position="1"/>
        <end position="22"/>
    </location>
</feature>
<name>A0A0A9HKK2_ARUDO</name>
<evidence type="ECO:0000313" key="2">
    <source>
        <dbReference type="EMBL" id="JAE37272.1"/>
    </source>
</evidence>
<reference evidence="2" key="2">
    <citation type="journal article" date="2015" name="Data Brief">
        <title>Shoot transcriptome of the giant reed, Arundo donax.</title>
        <authorList>
            <person name="Barrero R.A."/>
            <person name="Guerrero F.D."/>
            <person name="Moolhuijzen P."/>
            <person name="Goolsby J.A."/>
            <person name="Tidwell J."/>
            <person name="Bellgard S.E."/>
            <person name="Bellgard M.I."/>
        </authorList>
    </citation>
    <scope>NUCLEOTIDE SEQUENCE</scope>
    <source>
        <tissue evidence="2">Shoot tissue taken approximately 20 cm above the soil surface</tissue>
    </source>
</reference>
<evidence type="ECO:0000256" key="1">
    <source>
        <dbReference type="SAM" id="MobiDB-lite"/>
    </source>
</evidence>
<accession>A0A0A9HKK2</accession>
<dbReference type="AlphaFoldDB" id="A0A0A9HKK2"/>
<protein>
    <submittedName>
        <fullName evidence="2">Uncharacterized protein</fullName>
    </submittedName>
</protein>
<dbReference type="EMBL" id="GBRH01160624">
    <property type="protein sequence ID" value="JAE37272.1"/>
    <property type="molecule type" value="Transcribed_RNA"/>
</dbReference>
<proteinExistence type="predicted"/>
<sequence>MAQVTGKTDNTIPNSNLSHFWK</sequence>
<reference evidence="2" key="1">
    <citation type="submission" date="2014-09" db="EMBL/GenBank/DDBJ databases">
        <authorList>
            <person name="Magalhaes I.L.F."/>
            <person name="Oliveira U."/>
            <person name="Santos F.R."/>
            <person name="Vidigal T.H.D.A."/>
            <person name="Brescovit A.D."/>
            <person name="Santos A.J."/>
        </authorList>
    </citation>
    <scope>NUCLEOTIDE SEQUENCE</scope>
    <source>
        <tissue evidence="2">Shoot tissue taken approximately 20 cm above the soil surface</tissue>
    </source>
</reference>
<organism evidence="2">
    <name type="scientific">Arundo donax</name>
    <name type="common">Giant reed</name>
    <name type="synonym">Donax arundinaceus</name>
    <dbReference type="NCBI Taxonomy" id="35708"/>
    <lineage>
        <taxon>Eukaryota</taxon>
        <taxon>Viridiplantae</taxon>
        <taxon>Streptophyta</taxon>
        <taxon>Embryophyta</taxon>
        <taxon>Tracheophyta</taxon>
        <taxon>Spermatophyta</taxon>
        <taxon>Magnoliopsida</taxon>
        <taxon>Liliopsida</taxon>
        <taxon>Poales</taxon>
        <taxon>Poaceae</taxon>
        <taxon>PACMAD clade</taxon>
        <taxon>Arundinoideae</taxon>
        <taxon>Arundineae</taxon>
        <taxon>Arundo</taxon>
    </lineage>
</organism>